<dbReference type="Proteomes" id="UP000780801">
    <property type="component" value="Unassembled WGS sequence"/>
</dbReference>
<evidence type="ECO:0000313" key="2">
    <source>
        <dbReference type="EMBL" id="KAF9582722.1"/>
    </source>
</evidence>
<proteinExistence type="predicted"/>
<feature type="compositionally biased region" description="Basic and acidic residues" evidence="1">
    <location>
        <begin position="126"/>
        <end position="136"/>
    </location>
</feature>
<feature type="compositionally biased region" description="Basic and acidic residues" evidence="1">
    <location>
        <begin position="197"/>
        <end position="210"/>
    </location>
</feature>
<dbReference type="AlphaFoldDB" id="A0A9P6FWH7"/>
<gene>
    <name evidence="2" type="ORF">BGW38_010844</name>
</gene>
<sequence length="210" mass="22610">MTSPTSSVSDLLATSSGAAGTGSTVMDASTFVDPFSESNPFAEDALSPPTSSSFMRSSQSLNFGEYYPQSTLEATQETDSPLAQDTAGSSSLYASTSFPRSFSAMNLGTEPAAESSPYSSSPSAAVDRHVERDDSPYHGPSDSQDHGHQRWGSVDSNQPYDSDDQSTPQDNSGPERSEGRHFRPESTRSLNSQARKLGREPEDYEHLFQE</sequence>
<feature type="compositionally biased region" description="Polar residues" evidence="1">
    <location>
        <begin position="154"/>
        <end position="172"/>
    </location>
</feature>
<accession>A0A9P6FWH7</accession>
<feature type="compositionally biased region" description="Low complexity" evidence="1">
    <location>
        <begin position="110"/>
        <end position="125"/>
    </location>
</feature>
<feature type="compositionally biased region" description="Basic and acidic residues" evidence="1">
    <location>
        <begin position="173"/>
        <end position="186"/>
    </location>
</feature>
<protein>
    <submittedName>
        <fullName evidence="2">Uncharacterized protein</fullName>
    </submittedName>
</protein>
<feature type="compositionally biased region" description="Polar residues" evidence="1">
    <location>
        <begin position="68"/>
        <end position="106"/>
    </location>
</feature>
<keyword evidence="3" id="KW-1185">Reference proteome</keyword>
<reference evidence="2" key="1">
    <citation type="journal article" date="2020" name="Fungal Divers.">
        <title>Resolving the Mortierellaceae phylogeny through synthesis of multi-gene phylogenetics and phylogenomics.</title>
        <authorList>
            <person name="Vandepol N."/>
            <person name="Liber J."/>
            <person name="Desiro A."/>
            <person name="Na H."/>
            <person name="Kennedy M."/>
            <person name="Barry K."/>
            <person name="Grigoriev I.V."/>
            <person name="Miller A.N."/>
            <person name="O'Donnell K."/>
            <person name="Stajich J.E."/>
            <person name="Bonito G."/>
        </authorList>
    </citation>
    <scope>NUCLEOTIDE SEQUENCE</scope>
    <source>
        <strain evidence="2">KOD1015</strain>
    </source>
</reference>
<organism evidence="2 3">
    <name type="scientific">Lunasporangiospora selenospora</name>
    <dbReference type="NCBI Taxonomy" id="979761"/>
    <lineage>
        <taxon>Eukaryota</taxon>
        <taxon>Fungi</taxon>
        <taxon>Fungi incertae sedis</taxon>
        <taxon>Mucoromycota</taxon>
        <taxon>Mortierellomycotina</taxon>
        <taxon>Mortierellomycetes</taxon>
        <taxon>Mortierellales</taxon>
        <taxon>Mortierellaceae</taxon>
        <taxon>Lunasporangiospora</taxon>
    </lineage>
</organism>
<feature type="region of interest" description="Disordered" evidence="1">
    <location>
        <begin position="1"/>
        <end position="210"/>
    </location>
</feature>
<dbReference type="EMBL" id="JAABOA010000949">
    <property type="protein sequence ID" value="KAF9582722.1"/>
    <property type="molecule type" value="Genomic_DNA"/>
</dbReference>
<feature type="compositionally biased region" description="Low complexity" evidence="1">
    <location>
        <begin position="47"/>
        <end position="60"/>
    </location>
</feature>
<evidence type="ECO:0000313" key="3">
    <source>
        <dbReference type="Proteomes" id="UP000780801"/>
    </source>
</evidence>
<name>A0A9P6FWH7_9FUNG</name>
<feature type="compositionally biased region" description="Low complexity" evidence="1">
    <location>
        <begin position="13"/>
        <end position="24"/>
    </location>
</feature>
<evidence type="ECO:0000256" key="1">
    <source>
        <dbReference type="SAM" id="MobiDB-lite"/>
    </source>
</evidence>
<dbReference type="OrthoDB" id="2448768at2759"/>
<comment type="caution">
    <text evidence="2">The sequence shown here is derived from an EMBL/GenBank/DDBJ whole genome shotgun (WGS) entry which is preliminary data.</text>
</comment>